<dbReference type="Gene3D" id="3.30.565.10">
    <property type="entry name" value="Histidine kinase-like ATPase, C-terminal domain"/>
    <property type="match status" value="1"/>
</dbReference>
<keyword evidence="5" id="KW-0808">Transferase</keyword>
<dbReference type="GO" id="GO:0006355">
    <property type="term" value="P:regulation of DNA-templated transcription"/>
    <property type="evidence" value="ECO:0007669"/>
    <property type="project" value="InterPro"/>
</dbReference>
<comment type="subcellular location">
    <subcellularLocation>
        <location evidence="2">Membrane</location>
    </subcellularLocation>
</comment>
<dbReference type="PANTHER" id="PTHR45453:SF1">
    <property type="entry name" value="PHOSPHATE REGULON SENSOR PROTEIN PHOR"/>
    <property type="match status" value="1"/>
</dbReference>
<keyword evidence="4" id="KW-0597">Phosphoprotein</keyword>
<dbReference type="Pfam" id="PF02518">
    <property type="entry name" value="HATPase_c"/>
    <property type="match status" value="1"/>
</dbReference>
<dbReference type="FunFam" id="3.30.565.10:FF:000006">
    <property type="entry name" value="Sensor histidine kinase WalK"/>
    <property type="match status" value="1"/>
</dbReference>
<dbReference type="GO" id="GO:0016036">
    <property type="term" value="P:cellular response to phosphate starvation"/>
    <property type="evidence" value="ECO:0007669"/>
    <property type="project" value="TreeGrafter"/>
</dbReference>
<evidence type="ECO:0000256" key="1">
    <source>
        <dbReference type="ARBA" id="ARBA00000085"/>
    </source>
</evidence>
<evidence type="ECO:0000313" key="14">
    <source>
        <dbReference type="Proteomes" id="UP000031307"/>
    </source>
</evidence>
<feature type="domain" description="PAS" evidence="11">
    <location>
        <begin position="248"/>
        <end position="293"/>
    </location>
</feature>
<dbReference type="FunFam" id="1.10.287.130:FF:000001">
    <property type="entry name" value="Two-component sensor histidine kinase"/>
    <property type="match status" value="1"/>
</dbReference>
<dbReference type="PRINTS" id="PR00344">
    <property type="entry name" value="BCTRLSENSOR"/>
</dbReference>
<dbReference type="SMART" id="SM00091">
    <property type="entry name" value="PAS"/>
    <property type="match status" value="1"/>
</dbReference>
<dbReference type="InterPro" id="IPR036097">
    <property type="entry name" value="HisK_dim/P_sf"/>
</dbReference>
<organism evidence="13 14">
    <name type="scientific">Parachlamydia acanthamoebae</name>
    <dbReference type="NCBI Taxonomy" id="83552"/>
    <lineage>
        <taxon>Bacteria</taxon>
        <taxon>Pseudomonadati</taxon>
        <taxon>Chlamydiota</taxon>
        <taxon>Chlamydiia</taxon>
        <taxon>Parachlamydiales</taxon>
        <taxon>Parachlamydiaceae</taxon>
        <taxon>Parachlamydia</taxon>
    </lineage>
</organism>
<dbReference type="InterPro" id="IPR036890">
    <property type="entry name" value="HATPase_C_sf"/>
</dbReference>
<dbReference type="Gene3D" id="6.10.340.10">
    <property type="match status" value="1"/>
</dbReference>
<dbReference type="Pfam" id="PF00512">
    <property type="entry name" value="HisKA"/>
    <property type="match status" value="1"/>
</dbReference>
<evidence type="ECO:0000256" key="3">
    <source>
        <dbReference type="ARBA" id="ARBA00012438"/>
    </source>
</evidence>
<keyword evidence="9" id="KW-0812">Transmembrane</keyword>
<feature type="domain" description="HAMP" evidence="12">
    <location>
        <begin position="186"/>
        <end position="243"/>
    </location>
</feature>
<evidence type="ECO:0000256" key="7">
    <source>
        <dbReference type="ARBA" id="ARBA00023012"/>
    </source>
</evidence>
<dbReference type="GO" id="GO:0005886">
    <property type="term" value="C:plasma membrane"/>
    <property type="evidence" value="ECO:0007669"/>
    <property type="project" value="TreeGrafter"/>
</dbReference>
<name>A0A0C1E7V3_9BACT</name>
<dbReference type="InterPro" id="IPR035965">
    <property type="entry name" value="PAS-like_dom_sf"/>
</dbReference>
<dbReference type="PROSITE" id="PS50109">
    <property type="entry name" value="HIS_KIN"/>
    <property type="match status" value="1"/>
</dbReference>
<dbReference type="InterPro" id="IPR013767">
    <property type="entry name" value="PAS_fold"/>
</dbReference>
<feature type="transmembrane region" description="Helical" evidence="9">
    <location>
        <begin position="166"/>
        <end position="188"/>
    </location>
</feature>
<dbReference type="Gene3D" id="3.30.450.20">
    <property type="entry name" value="PAS domain"/>
    <property type="match status" value="1"/>
</dbReference>
<keyword evidence="7" id="KW-0902">Two-component regulatory system</keyword>
<dbReference type="PANTHER" id="PTHR45453">
    <property type="entry name" value="PHOSPHATE REGULON SENSOR PROTEIN PHOR"/>
    <property type="match status" value="1"/>
</dbReference>
<proteinExistence type="predicted"/>
<feature type="transmembrane region" description="Helical" evidence="9">
    <location>
        <begin position="9"/>
        <end position="27"/>
    </location>
</feature>
<keyword evidence="6" id="KW-0418">Kinase</keyword>
<dbReference type="PROSITE" id="PS50112">
    <property type="entry name" value="PAS"/>
    <property type="match status" value="1"/>
</dbReference>
<dbReference type="GO" id="GO:0004721">
    <property type="term" value="F:phosphoprotein phosphatase activity"/>
    <property type="evidence" value="ECO:0007669"/>
    <property type="project" value="TreeGrafter"/>
</dbReference>
<keyword evidence="8 9" id="KW-0472">Membrane</keyword>
<evidence type="ECO:0000256" key="8">
    <source>
        <dbReference type="ARBA" id="ARBA00023136"/>
    </source>
</evidence>
<dbReference type="CDD" id="cd06225">
    <property type="entry name" value="HAMP"/>
    <property type="match status" value="1"/>
</dbReference>
<dbReference type="SUPFAM" id="SSF55874">
    <property type="entry name" value="ATPase domain of HSP90 chaperone/DNA topoisomerase II/histidine kinase"/>
    <property type="match status" value="1"/>
</dbReference>
<evidence type="ECO:0000259" key="11">
    <source>
        <dbReference type="PROSITE" id="PS50112"/>
    </source>
</evidence>
<dbReference type="SUPFAM" id="SSF55785">
    <property type="entry name" value="PYP-like sensor domain (PAS domain)"/>
    <property type="match status" value="1"/>
</dbReference>
<dbReference type="SUPFAM" id="SSF47384">
    <property type="entry name" value="Homodimeric domain of signal transducing histidine kinase"/>
    <property type="match status" value="1"/>
</dbReference>
<evidence type="ECO:0000256" key="2">
    <source>
        <dbReference type="ARBA" id="ARBA00004370"/>
    </source>
</evidence>
<dbReference type="InterPro" id="IPR004358">
    <property type="entry name" value="Sig_transdc_His_kin-like_C"/>
</dbReference>
<dbReference type="SMART" id="SM00388">
    <property type="entry name" value="HisKA"/>
    <property type="match status" value="1"/>
</dbReference>
<dbReference type="InterPro" id="IPR005467">
    <property type="entry name" value="His_kinase_dom"/>
</dbReference>
<dbReference type="PATRIC" id="fig|83552.4.peg.2668"/>
<dbReference type="Gene3D" id="1.10.287.130">
    <property type="match status" value="1"/>
</dbReference>
<keyword evidence="9" id="KW-1133">Transmembrane helix</keyword>
<evidence type="ECO:0000259" key="10">
    <source>
        <dbReference type="PROSITE" id="PS50109"/>
    </source>
</evidence>
<gene>
    <name evidence="13" type="ORF">DB43_AQ00240</name>
</gene>
<protein>
    <recommendedName>
        <fullName evidence="3">histidine kinase</fullName>
        <ecNumber evidence="3">2.7.13.3</ecNumber>
    </recommendedName>
</protein>
<dbReference type="Pfam" id="PF00989">
    <property type="entry name" value="PAS"/>
    <property type="match status" value="1"/>
</dbReference>
<dbReference type="InterPro" id="IPR050351">
    <property type="entry name" value="BphY/WalK/GraS-like"/>
</dbReference>
<evidence type="ECO:0000259" key="12">
    <source>
        <dbReference type="PROSITE" id="PS50885"/>
    </source>
</evidence>
<evidence type="ECO:0000256" key="9">
    <source>
        <dbReference type="SAM" id="Phobius"/>
    </source>
</evidence>
<evidence type="ECO:0000256" key="5">
    <source>
        <dbReference type="ARBA" id="ARBA00022679"/>
    </source>
</evidence>
<reference evidence="13 14" key="1">
    <citation type="journal article" date="2014" name="Mol. Biol. Evol.">
        <title>Massive expansion of Ubiquitination-related gene families within the Chlamydiae.</title>
        <authorList>
            <person name="Domman D."/>
            <person name="Collingro A."/>
            <person name="Lagkouvardos I."/>
            <person name="Gehre L."/>
            <person name="Weinmaier T."/>
            <person name="Rattei T."/>
            <person name="Subtil A."/>
            <person name="Horn M."/>
        </authorList>
    </citation>
    <scope>NUCLEOTIDE SEQUENCE [LARGE SCALE GENOMIC DNA]</scope>
    <source>
        <strain evidence="13 14">OEW1</strain>
    </source>
</reference>
<dbReference type="EC" id="2.7.13.3" evidence="3"/>
<evidence type="ECO:0000256" key="4">
    <source>
        <dbReference type="ARBA" id="ARBA00022553"/>
    </source>
</evidence>
<accession>A0A0C1E7V3</accession>
<dbReference type="PROSITE" id="PS50885">
    <property type="entry name" value="HAMP"/>
    <property type="match status" value="1"/>
</dbReference>
<dbReference type="RefSeq" id="WP_006340219.1">
    <property type="nucleotide sequence ID" value="NZ_BAWW01000066.1"/>
</dbReference>
<dbReference type="InterPro" id="IPR003661">
    <property type="entry name" value="HisK_dim/P_dom"/>
</dbReference>
<sequence>MFSFRQKILIAYIIAFLVFIALLYPFVSSTVKRIVINAMEERATELIARIKSAPDNDALVRRLKYQKSAIFFRVSVISNDHKVLYDSHTKRLLGLRFSQDYVVSHPEVLDAFKNGYGYNEEYSNLLSQKFVYIAKAFDFHGKTYVVRTAFPYYYVAELTHDFELNFLGLSTAVLLLFSLMTWFIINYLTKPIEEILRVVKPFQNGEETSVPEIRLRWASRTDEFGQLASTLNALSSKIKNHIHNLTSERKEKETILESLIEGVIAVDTNMIVTYANNRACEWLKLPANQLVGNPFSITKQSKCYALLAACQQDNHPLTDNIQIKTPQEKFYLDVIAAPKTDNTGAILVLQDKSSHYKILEMRKDFIANASHELKTPITIIHGFAEALNDNPELPSNVRKEVLGKIVRNCQRMATLIKDLLTISDIEHIPSSHLVQCDLFQLIESCAGTIKDMSPQAKITLIKTEDVTATVDADLIEMAIINLLENAAKYSKGPAKITITLAKEDNMAKLTISDKGIGIPQQDLEHIFERFYTVDKAHSQKMGGSGLGLSIVHTIIEKHFGKISAESELDKGTTFTIFLPIQRDIQVK</sequence>
<evidence type="ECO:0000256" key="6">
    <source>
        <dbReference type="ARBA" id="ARBA00022777"/>
    </source>
</evidence>
<dbReference type="EMBL" id="JSAM01000127">
    <property type="protein sequence ID" value="KIA76218.1"/>
    <property type="molecule type" value="Genomic_DNA"/>
</dbReference>
<dbReference type="CDD" id="cd00082">
    <property type="entry name" value="HisKA"/>
    <property type="match status" value="1"/>
</dbReference>
<feature type="domain" description="Histidine kinase" evidence="10">
    <location>
        <begin position="368"/>
        <end position="582"/>
    </location>
</feature>
<dbReference type="GO" id="GO:0000155">
    <property type="term" value="F:phosphorelay sensor kinase activity"/>
    <property type="evidence" value="ECO:0007669"/>
    <property type="project" value="InterPro"/>
</dbReference>
<dbReference type="CDD" id="cd00130">
    <property type="entry name" value="PAS"/>
    <property type="match status" value="1"/>
</dbReference>
<comment type="caution">
    <text evidence="13">The sequence shown here is derived from an EMBL/GenBank/DDBJ whole genome shotgun (WGS) entry which is preliminary data.</text>
</comment>
<comment type="catalytic activity">
    <reaction evidence="1">
        <text>ATP + protein L-histidine = ADP + protein N-phospho-L-histidine.</text>
        <dbReference type="EC" id="2.7.13.3"/>
    </reaction>
</comment>
<dbReference type="InterPro" id="IPR000014">
    <property type="entry name" value="PAS"/>
</dbReference>
<dbReference type="CDD" id="cd00075">
    <property type="entry name" value="HATPase"/>
    <property type="match status" value="1"/>
</dbReference>
<dbReference type="InterPro" id="IPR003594">
    <property type="entry name" value="HATPase_dom"/>
</dbReference>
<dbReference type="InterPro" id="IPR003660">
    <property type="entry name" value="HAMP_dom"/>
</dbReference>
<dbReference type="AlphaFoldDB" id="A0A0C1E7V3"/>
<dbReference type="Proteomes" id="UP000031307">
    <property type="component" value="Unassembled WGS sequence"/>
</dbReference>
<dbReference type="SMART" id="SM00387">
    <property type="entry name" value="HATPase_c"/>
    <property type="match status" value="1"/>
</dbReference>
<evidence type="ECO:0000313" key="13">
    <source>
        <dbReference type="EMBL" id="KIA76218.1"/>
    </source>
</evidence>